<sequence>MEKSRFDSFLVRLLSLPLPLLFFFSFRSASGATMAELDAAMSALRSAGYNLFPNAVDTSDLRYRLVTAGPNTNFTIFAPPDRFLFTLDFTAPSADHYYLSLLRHVAPFRLTSGDLLGLARRRHGGHGHPAMVVPTLAPNHTLQISLTPEMSLMVSGVRVSYSDVYLGQDLAVHGLNRTLGECSSSVPREFHAYPRWGHGSGSDLIEAEAGTSPGRHVGGGGHSHNGRNRRQRKHQHRDDEHHRHGHITNK</sequence>
<dbReference type="AlphaFoldDB" id="A0AAN7H260"/>
<dbReference type="Proteomes" id="UP001345219">
    <property type="component" value="Chromosome 20"/>
</dbReference>
<comment type="similarity">
    <text evidence="1">Belongs to the fasciclin-like AGP family.</text>
</comment>
<keyword evidence="2" id="KW-0654">Proteoglycan</keyword>
<comment type="caution">
    <text evidence="5">The sequence shown here is derived from an EMBL/GenBank/DDBJ whole genome shotgun (WGS) entry which is preliminary data.</text>
</comment>
<dbReference type="EMBL" id="JAXIOK010000020">
    <property type="protein sequence ID" value="KAK4747132.1"/>
    <property type="molecule type" value="Genomic_DNA"/>
</dbReference>
<evidence type="ECO:0000256" key="2">
    <source>
        <dbReference type="ARBA" id="ARBA00022974"/>
    </source>
</evidence>
<evidence type="ECO:0000313" key="6">
    <source>
        <dbReference type="Proteomes" id="UP001345219"/>
    </source>
</evidence>
<proteinExistence type="inferred from homology"/>
<dbReference type="PANTHER" id="PTHR33985:SF15">
    <property type="entry name" value="FASCICLIN-LIKE ARABINOGALACTAN PROTEIN 19"/>
    <property type="match status" value="1"/>
</dbReference>
<dbReference type="Gene3D" id="2.30.180.10">
    <property type="entry name" value="FAS1 domain"/>
    <property type="match status" value="1"/>
</dbReference>
<organism evidence="5 6">
    <name type="scientific">Trapa incisa</name>
    <dbReference type="NCBI Taxonomy" id="236973"/>
    <lineage>
        <taxon>Eukaryota</taxon>
        <taxon>Viridiplantae</taxon>
        <taxon>Streptophyta</taxon>
        <taxon>Embryophyta</taxon>
        <taxon>Tracheophyta</taxon>
        <taxon>Spermatophyta</taxon>
        <taxon>Magnoliopsida</taxon>
        <taxon>eudicotyledons</taxon>
        <taxon>Gunneridae</taxon>
        <taxon>Pentapetalae</taxon>
        <taxon>rosids</taxon>
        <taxon>malvids</taxon>
        <taxon>Myrtales</taxon>
        <taxon>Lythraceae</taxon>
        <taxon>Trapa</taxon>
    </lineage>
</organism>
<protein>
    <recommendedName>
        <fullName evidence="4">FAS1 domain-containing protein</fullName>
    </recommendedName>
</protein>
<evidence type="ECO:0000313" key="5">
    <source>
        <dbReference type="EMBL" id="KAK4747132.1"/>
    </source>
</evidence>
<gene>
    <name evidence="5" type="ORF">SAY87_026169</name>
</gene>
<dbReference type="PANTHER" id="PTHR33985">
    <property type="entry name" value="OS02G0491300 PROTEIN-RELATED"/>
    <property type="match status" value="1"/>
</dbReference>
<name>A0AAN7H260_9MYRT</name>
<dbReference type="Pfam" id="PF02469">
    <property type="entry name" value="Fasciclin"/>
    <property type="match status" value="1"/>
</dbReference>
<dbReference type="InterPro" id="IPR052806">
    <property type="entry name" value="Fasciclin-like_AGP"/>
</dbReference>
<feature type="region of interest" description="Disordered" evidence="3">
    <location>
        <begin position="202"/>
        <end position="250"/>
    </location>
</feature>
<reference evidence="5 6" key="1">
    <citation type="journal article" date="2023" name="Hortic Res">
        <title>Pangenome of water caltrop reveals structural variations and asymmetric subgenome divergence after allopolyploidization.</title>
        <authorList>
            <person name="Zhang X."/>
            <person name="Chen Y."/>
            <person name="Wang L."/>
            <person name="Yuan Y."/>
            <person name="Fang M."/>
            <person name="Shi L."/>
            <person name="Lu R."/>
            <person name="Comes H.P."/>
            <person name="Ma Y."/>
            <person name="Chen Y."/>
            <person name="Huang G."/>
            <person name="Zhou Y."/>
            <person name="Zheng Z."/>
            <person name="Qiu Y."/>
        </authorList>
    </citation>
    <scope>NUCLEOTIDE SEQUENCE [LARGE SCALE GENOMIC DNA]</scope>
    <source>
        <tissue evidence="5">Roots</tissue>
    </source>
</reference>
<accession>A0AAN7H260</accession>
<evidence type="ECO:0000259" key="4">
    <source>
        <dbReference type="Pfam" id="PF02469"/>
    </source>
</evidence>
<dbReference type="InterPro" id="IPR000782">
    <property type="entry name" value="FAS1_domain"/>
</dbReference>
<dbReference type="InterPro" id="IPR036378">
    <property type="entry name" value="FAS1_dom_sf"/>
</dbReference>
<keyword evidence="2" id="KW-0325">Glycoprotein</keyword>
<feature type="compositionally biased region" description="Basic residues" evidence="3">
    <location>
        <begin position="224"/>
        <end position="235"/>
    </location>
</feature>
<feature type="domain" description="FAS1" evidence="4">
    <location>
        <begin position="49"/>
        <end position="179"/>
    </location>
</feature>
<evidence type="ECO:0000256" key="1">
    <source>
        <dbReference type="ARBA" id="ARBA00007843"/>
    </source>
</evidence>
<keyword evidence="6" id="KW-1185">Reference proteome</keyword>
<dbReference type="SUPFAM" id="SSF82153">
    <property type="entry name" value="FAS1 domain"/>
    <property type="match status" value="1"/>
</dbReference>
<evidence type="ECO:0000256" key="3">
    <source>
        <dbReference type="SAM" id="MobiDB-lite"/>
    </source>
</evidence>